<dbReference type="Proteomes" id="UP001473302">
    <property type="component" value="Unassembled WGS sequence"/>
</dbReference>
<sequence>MSVNTCDDFTSIIDWFANEEGRCTPMSGSQARKANHYRISLHSIDDDELRMFQRDLVTPAPSVCYDDDIISRNILNQRPMPTRPASRTESVMLFKKISNGDEVVSCDLVSSELRDFLDTDFMMDGILSRPVSRTTIFKNASKIQDINKFRNTLQKRNDFLPAKKLDLSSLQTVAKDNAGQTAVSLPIKKIEHVSLRALAKDTAAQADISLPKKRPEALVLRTLAKDTAAQTDDSVQKKKQEPSSFPTFSKDTTVQIEDSLQRYNNYSYITPPKSYKKNQPETVPQLRPKAFTKSFVSEPVHEQRLTGSKLRESRLSEQRLPESRLHEQRLSECRLHDTRLHDTRLHESRLHEPKLRESRYSEPRLPELKYSKPRLPALRYAEPGLPELRQNESRYCEATRLPESRHAEPTRIHAEPRLTRKPRFNTDSKTRQRDRMRSETVSSSSSSEEEEFWMQRSSQLLKNIRNDPVQETLGKLKPKSTQEQNYTVPSGHYSSPILHHRYSVPNNSFLHTGERHAFEYKSVSSSRVKPQYTKTTKVTDSAKQVLAGIRERRKSALVLESPKVETNTRFQSSQQEHTLVSDFRSRLQLHRESTSSNLRHGSQPNKYAPNTNTRRY</sequence>
<feature type="region of interest" description="Disordered" evidence="1">
    <location>
        <begin position="471"/>
        <end position="492"/>
    </location>
</feature>
<feature type="compositionally biased region" description="Polar residues" evidence="1">
    <location>
        <begin position="479"/>
        <end position="488"/>
    </location>
</feature>
<reference evidence="2 3" key="1">
    <citation type="submission" date="2024-04" db="EMBL/GenBank/DDBJ databases">
        <title>genome sequences of Mucor flavus KT1a and Helicostylum pulchrum KT1b strains isolated from the surface of a dry-aged beef.</title>
        <authorList>
            <person name="Toyotome T."/>
            <person name="Hosono M."/>
            <person name="Torimaru M."/>
            <person name="Fukuda K."/>
            <person name="Mikami N."/>
        </authorList>
    </citation>
    <scope>NUCLEOTIDE SEQUENCE [LARGE SCALE GENOMIC DNA]</scope>
    <source>
        <strain evidence="2 3">KT1a</strain>
    </source>
</reference>
<keyword evidence="3" id="KW-1185">Reference proteome</keyword>
<evidence type="ECO:0000256" key="1">
    <source>
        <dbReference type="SAM" id="MobiDB-lite"/>
    </source>
</evidence>
<organism evidence="2 3">
    <name type="scientific">Mucor flavus</name>
    <dbReference type="NCBI Taxonomy" id="439312"/>
    <lineage>
        <taxon>Eukaryota</taxon>
        <taxon>Fungi</taxon>
        <taxon>Fungi incertae sedis</taxon>
        <taxon>Mucoromycota</taxon>
        <taxon>Mucoromycotina</taxon>
        <taxon>Mucoromycetes</taxon>
        <taxon>Mucorales</taxon>
        <taxon>Mucorineae</taxon>
        <taxon>Mucoraceae</taxon>
        <taxon>Mucor</taxon>
    </lineage>
</organism>
<feature type="compositionally biased region" description="Basic and acidic residues" evidence="1">
    <location>
        <begin position="403"/>
        <end position="438"/>
    </location>
</feature>
<dbReference type="SUPFAM" id="SSF141571">
    <property type="entry name" value="Pentapeptide repeat-like"/>
    <property type="match status" value="1"/>
</dbReference>
<dbReference type="EMBL" id="BAABUK010000002">
    <property type="protein sequence ID" value="GAA5807230.1"/>
    <property type="molecule type" value="Genomic_DNA"/>
</dbReference>
<feature type="region of interest" description="Disordered" evidence="1">
    <location>
        <begin position="403"/>
        <end position="454"/>
    </location>
</feature>
<feature type="region of interest" description="Disordered" evidence="1">
    <location>
        <begin position="229"/>
        <end position="249"/>
    </location>
</feature>
<feature type="region of interest" description="Disordered" evidence="1">
    <location>
        <begin position="590"/>
        <end position="616"/>
    </location>
</feature>
<gene>
    <name evidence="2" type="ORF">MFLAVUS_000585</name>
</gene>
<evidence type="ECO:0000313" key="3">
    <source>
        <dbReference type="Proteomes" id="UP001473302"/>
    </source>
</evidence>
<name>A0ABP9YK43_9FUNG</name>
<accession>A0ABP9YK43</accession>
<proteinExistence type="predicted"/>
<evidence type="ECO:0000313" key="2">
    <source>
        <dbReference type="EMBL" id="GAA5807230.1"/>
    </source>
</evidence>
<feature type="compositionally biased region" description="Polar residues" evidence="1">
    <location>
        <begin position="594"/>
        <end position="616"/>
    </location>
</feature>
<protein>
    <submittedName>
        <fullName evidence="2">Uncharacterized protein</fullName>
    </submittedName>
</protein>
<feature type="region of interest" description="Disordered" evidence="1">
    <location>
        <begin position="299"/>
        <end position="323"/>
    </location>
</feature>
<comment type="caution">
    <text evidence="2">The sequence shown here is derived from an EMBL/GenBank/DDBJ whole genome shotgun (WGS) entry which is preliminary data.</text>
</comment>